<dbReference type="SUPFAM" id="SSF56655">
    <property type="entry name" value="Carbohydrate phosphatase"/>
    <property type="match status" value="1"/>
</dbReference>
<proteinExistence type="inferred from homology"/>
<evidence type="ECO:0000256" key="3">
    <source>
        <dbReference type="ARBA" id="ARBA00022723"/>
    </source>
</evidence>
<keyword evidence="6 7" id="KW-0119">Carbohydrate metabolism</keyword>
<evidence type="ECO:0000313" key="8">
    <source>
        <dbReference type="EMBL" id="MFG1252201.1"/>
    </source>
</evidence>
<evidence type="ECO:0000256" key="5">
    <source>
        <dbReference type="ARBA" id="ARBA00023211"/>
    </source>
</evidence>
<dbReference type="Pfam" id="PF03320">
    <property type="entry name" value="FBPase_glpX"/>
    <property type="match status" value="1"/>
</dbReference>
<dbReference type="Proteomes" id="UP001604043">
    <property type="component" value="Unassembled WGS sequence"/>
</dbReference>
<comment type="caution">
    <text evidence="8">The sequence shown here is derived from an EMBL/GenBank/DDBJ whole genome shotgun (WGS) entry which is preliminary data.</text>
</comment>
<name>A0ABW6ZGR6_9HYPH</name>
<dbReference type="PIRSF" id="PIRSF004532">
    <property type="entry name" value="GlpX"/>
    <property type="match status" value="1"/>
</dbReference>
<sequence>MSGARTQRTPEKSAQRAEQVLDRRLALDMAQAMERCAVAAARLRGHGDEQAADIAAMTVCHREVNEIPVSGTLVIGEGIEGDCDQLFVGEKLGRGGAEVDLAVDALEGTTLCAKNMEGSLCVLVLAEHDTLLKMPPCYMEKIAIGPGYPEGIVSLSQSPQDNIRALAEAKGVPPSDVTALILDRPRHGPLIDAVRKTGAAIKLITDGDVAGVVHTANPHESGIDIYLGLGGAAEGVLAAAALRCIGGQMEGRLVLDTEKKRAQAKALGITDFSKVYKLDEMVRGDCLFAATGVTDGALLKGVRFGRDVILTDTIVMRAATGTVRRIATEHRDFSKFRLA</sequence>
<dbReference type="GO" id="GO:0042132">
    <property type="term" value="F:fructose 1,6-bisphosphate 1-phosphatase activity"/>
    <property type="evidence" value="ECO:0007669"/>
    <property type="project" value="UniProtKB-EC"/>
</dbReference>
<dbReference type="PANTHER" id="PTHR30447:SF0">
    <property type="entry name" value="FRUCTOSE-1,6-BISPHOSPHATASE 1 CLASS 2-RELATED"/>
    <property type="match status" value="1"/>
</dbReference>
<dbReference type="Gene3D" id="3.40.190.90">
    <property type="match status" value="1"/>
</dbReference>
<reference evidence="8 9" key="1">
    <citation type="submission" date="2024-02" db="EMBL/GenBank/DDBJ databases">
        <title>Expansion and revision of Xanthobacter and proposal of Roseixanthobacter gen. nov.</title>
        <authorList>
            <person name="Soltysiak M.P.M."/>
            <person name="Jalihal A."/>
            <person name="Ory A."/>
            <person name="Chrisophersen C."/>
            <person name="Lee A.D."/>
            <person name="Boulton J."/>
            <person name="Springer M."/>
        </authorList>
    </citation>
    <scope>NUCLEOTIDE SEQUENCE [LARGE SCALE GENOMIC DNA]</scope>
    <source>
        <strain evidence="8 9">CB5</strain>
    </source>
</reference>
<keyword evidence="5" id="KW-0464">Manganese</keyword>
<evidence type="ECO:0000256" key="7">
    <source>
        <dbReference type="PIRNR" id="PIRNR004532"/>
    </source>
</evidence>
<evidence type="ECO:0000256" key="4">
    <source>
        <dbReference type="ARBA" id="ARBA00022801"/>
    </source>
</evidence>
<evidence type="ECO:0000313" key="9">
    <source>
        <dbReference type="Proteomes" id="UP001604043"/>
    </source>
</evidence>
<dbReference type="InterPro" id="IPR004464">
    <property type="entry name" value="FBPase_class-2/SBPase"/>
</dbReference>
<dbReference type="EMBL" id="JBAFUR010000002">
    <property type="protein sequence ID" value="MFG1252201.1"/>
    <property type="molecule type" value="Genomic_DNA"/>
</dbReference>
<organism evidence="8 9">
    <name type="scientific">Xanthobacter aminoxidans</name>
    <dbReference type="NCBI Taxonomy" id="186280"/>
    <lineage>
        <taxon>Bacteria</taxon>
        <taxon>Pseudomonadati</taxon>
        <taxon>Pseudomonadota</taxon>
        <taxon>Alphaproteobacteria</taxon>
        <taxon>Hyphomicrobiales</taxon>
        <taxon>Xanthobacteraceae</taxon>
        <taxon>Xanthobacter</taxon>
    </lineage>
</organism>
<evidence type="ECO:0000256" key="2">
    <source>
        <dbReference type="ARBA" id="ARBA00008989"/>
    </source>
</evidence>
<comment type="catalytic activity">
    <reaction evidence="1">
        <text>beta-D-fructose 1,6-bisphosphate + H2O = beta-D-fructose 6-phosphate + phosphate</text>
        <dbReference type="Rhea" id="RHEA:11064"/>
        <dbReference type="ChEBI" id="CHEBI:15377"/>
        <dbReference type="ChEBI" id="CHEBI:32966"/>
        <dbReference type="ChEBI" id="CHEBI:43474"/>
        <dbReference type="ChEBI" id="CHEBI:57634"/>
        <dbReference type="EC" id="3.1.3.11"/>
    </reaction>
</comment>
<accession>A0ABW6ZGR6</accession>
<dbReference type="RefSeq" id="WP_051679301.1">
    <property type="nucleotide sequence ID" value="NZ_JAMJXC010000003.1"/>
</dbReference>
<evidence type="ECO:0000256" key="1">
    <source>
        <dbReference type="ARBA" id="ARBA00001273"/>
    </source>
</evidence>
<dbReference type="Gene3D" id="3.30.540.10">
    <property type="entry name" value="Fructose-1,6-Bisphosphatase, subunit A, domain 1"/>
    <property type="match status" value="1"/>
</dbReference>
<evidence type="ECO:0000256" key="6">
    <source>
        <dbReference type="ARBA" id="ARBA00023277"/>
    </source>
</evidence>
<keyword evidence="9" id="KW-1185">Reference proteome</keyword>
<gene>
    <name evidence="8" type="primary">glpX</name>
    <name evidence="8" type="ORF">V5F30_08320</name>
</gene>
<dbReference type="NCBIfam" id="TIGR00330">
    <property type="entry name" value="glpX"/>
    <property type="match status" value="1"/>
</dbReference>
<keyword evidence="3" id="KW-0479">Metal-binding</keyword>
<dbReference type="PANTHER" id="PTHR30447">
    <property type="entry name" value="FRUCTOSE-1,6-BISPHOSPHATASE CLASS 2"/>
    <property type="match status" value="1"/>
</dbReference>
<protein>
    <recommendedName>
        <fullName evidence="7">Fructose-1,6-bisphosphatase</fullName>
    </recommendedName>
</protein>
<comment type="similarity">
    <text evidence="2 7">Belongs to the FBPase class 2 family.</text>
</comment>
<keyword evidence="4 8" id="KW-0378">Hydrolase</keyword>